<evidence type="ECO:0000259" key="5">
    <source>
        <dbReference type="PROSITE" id="PS51635"/>
    </source>
</evidence>
<dbReference type="GO" id="GO:0016042">
    <property type="term" value="P:lipid catabolic process"/>
    <property type="evidence" value="ECO:0007669"/>
    <property type="project" value="UniProtKB-KW"/>
</dbReference>
<dbReference type="SUPFAM" id="SSF52151">
    <property type="entry name" value="FabD/lysophospholipase-like"/>
    <property type="match status" value="1"/>
</dbReference>
<dbReference type="PANTHER" id="PTHR24185">
    <property type="entry name" value="CALCIUM-INDEPENDENT PHOSPHOLIPASE A2-GAMMA"/>
    <property type="match status" value="1"/>
</dbReference>
<evidence type="ECO:0000256" key="3">
    <source>
        <dbReference type="ARBA" id="ARBA00023098"/>
    </source>
</evidence>
<dbReference type="GO" id="GO:0043531">
    <property type="term" value="F:ADP binding"/>
    <property type="evidence" value="ECO:0007669"/>
    <property type="project" value="InterPro"/>
</dbReference>
<dbReference type="InterPro" id="IPR027417">
    <property type="entry name" value="P-loop_NTPase"/>
</dbReference>
<evidence type="ECO:0000313" key="6">
    <source>
        <dbReference type="EMBL" id="CAE6418092.1"/>
    </source>
</evidence>
<evidence type="ECO:0000256" key="2">
    <source>
        <dbReference type="ARBA" id="ARBA00022963"/>
    </source>
</evidence>
<protein>
    <recommendedName>
        <fullName evidence="5">PNPLA domain-containing protein</fullName>
    </recommendedName>
</protein>
<dbReference type="Pfam" id="PF00931">
    <property type="entry name" value="NB-ARC"/>
    <property type="match status" value="1"/>
</dbReference>
<keyword evidence="3" id="KW-0443">Lipid metabolism</keyword>
<keyword evidence="1" id="KW-0378">Hydrolase</keyword>
<dbReference type="EMBL" id="CAJMWX010000458">
    <property type="protein sequence ID" value="CAE6418092.1"/>
    <property type="molecule type" value="Genomic_DNA"/>
</dbReference>
<gene>
    <name evidence="6" type="ORF">RDB_LOCUS19404</name>
</gene>
<dbReference type="GO" id="GO:0016020">
    <property type="term" value="C:membrane"/>
    <property type="evidence" value="ECO:0007669"/>
    <property type="project" value="TreeGrafter"/>
</dbReference>
<dbReference type="Proteomes" id="UP000663888">
    <property type="component" value="Unassembled WGS sequence"/>
</dbReference>
<comment type="caution">
    <text evidence="6">The sequence shown here is derived from an EMBL/GenBank/DDBJ whole genome shotgun (WGS) entry which is preliminary data.</text>
</comment>
<keyword evidence="2" id="KW-0442">Lipid degradation</keyword>
<evidence type="ECO:0000256" key="4">
    <source>
        <dbReference type="PROSITE-ProRule" id="PRU01161"/>
    </source>
</evidence>
<dbReference type="InterPro" id="IPR016035">
    <property type="entry name" value="Acyl_Trfase/lysoPLipase"/>
</dbReference>
<dbReference type="InterPro" id="IPR002641">
    <property type="entry name" value="PNPLA_dom"/>
</dbReference>
<accession>A0A8H2X5R0</accession>
<organism evidence="6 7">
    <name type="scientific">Rhizoctonia solani</name>
    <dbReference type="NCBI Taxonomy" id="456999"/>
    <lineage>
        <taxon>Eukaryota</taxon>
        <taxon>Fungi</taxon>
        <taxon>Dikarya</taxon>
        <taxon>Basidiomycota</taxon>
        <taxon>Agaricomycotina</taxon>
        <taxon>Agaricomycetes</taxon>
        <taxon>Cantharellales</taxon>
        <taxon>Ceratobasidiaceae</taxon>
        <taxon>Rhizoctonia</taxon>
    </lineage>
</organism>
<feature type="domain" description="PNPLA" evidence="5">
    <location>
        <begin position="20"/>
        <end position="222"/>
    </location>
</feature>
<dbReference type="GO" id="GO:0019369">
    <property type="term" value="P:arachidonate metabolic process"/>
    <property type="evidence" value="ECO:0007669"/>
    <property type="project" value="TreeGrafter"/>
</dbReference>
<evidence type="ECO:0000313" key="7">
    <source>
        <dbReference type="Proteomes" id="UP000663888"/>
    </source>
</evidence>
<dbReference type="Gene3D" id="3.40.50.300">
    <property type="entry name" value="P-loop containing nucleotide triphosphate hydrolases"/>
    <property type="match status" value="1"/>
</dbReference>
<dbReference type="PROSITE" id="PS51635">
    <property type="entry name" value="PNPLA"/>
    <property type="match status" value="1"/>
</dbReference>
<name>A0A8H2X5R0_9AGAM</name>
<proteinExistence type="predicted"/>
<dbReference type="GO" id="GO:0047499">
    <property type="term" value="F:calcium-independent phospholipase A2 activity"/>
    <property type="evidence" value="ECO:0007669"/>
    <property type="project" value="TreeGrafter"/>
</dbReference>
<dbReference type="Gene3D" id="3.40.1090.10">
    <property type="entry name" value="Cytosolic phospholipase A2 catalytic domain"/>
    <property type="match status" value="1"/>
</dbReference>
<dbReference type="Pfam" id="PF01734">
    <property type="entry name" value="Patatin"/>
    <property type="match status" value="1"/>
</dbReference>
<reference evidence="6" key="1">
    <citation type="submission" date="2021-01" db="EMBL/GenBank/DDBJ databases">
        <authorList>
            <person name="Kaushik A."/>
        </authorList>
    </citation>
    <scope>NUCLEOTIDE SEQUENCE</scope>
    <source>
        <strain evidence="6">AG4-R118</strain>
    </source>
</reference>
<dbReference type="PANTHER" id="PTHR24185:SF1">
    <property type="entry name" value="CALCIUM-INDEPENDENT PHOSPHOLIPASE A2-GAMMA"/>
    <property type="match status" value="1"/>
</dbReference>
<dbReference type="AlphaFoldDB" id="A0A8H2X5R0"/>
<sequence length="577" mass="64225">MLYENSLMIHEGKNRGLNLLSLDGGEAKGLSSLLILREIMNRLKVNVGPTPQPWEYFDLIAGSGTGAISAIMLGRLRMNIDDVISTYIKLMSNVFSGKKFLANGPAAYSTTKLEQELKEIVRKATGDEDERMMEENSGEFKCRVVIYAMHAHNMNASLPCAFRTYPSGAYAMPDCCIWEALRASTAHPHLFKSIEILNHELGITQPYIGGGIGYSNPTWHLLKEAVAIFPDQPVASITSIGTGYTHTIRLPAPRPYTNERITYKTVLELAHMIAMDSQRVAQEMANYFSDTLDLYFRFDVGQGMQWIEPTELGKQGEIAGHVYAYISDPEVDRRLNSLVTAIRERPANFKTSYISGRLTFTPKRPHIATFTNLPPPTYFFTGRNIEVDMVCKYFSYGEAPQVFVLHGMGGAGKTQTALKAMEQMTSVFEGMLIIDGSSRATIEAALSDFAISKHTGDTYTDALSWVSNREGRWMLLFDNVDDPKVSLPEYFPQGVNCSVLITTRYRSFAPLARGENAACNISDMHPSDARRLLLATSGLKLNELSELESNIIDQLLQEFGYLALAIVLCGTYICHTN</sequence>
<dbReference type="SUPFAM" id="SSF52540">
    <property type="entry name" value="P-loop containing nucleoside triphosphate hydrolases"/>
    <property type="match status" value="1"/>
</dbReference>
<comment type="caution">
    <text evidence="4">Lacks conserved residue(s) required for the propagation of feature annotation.</text>
</comment>
<dbReference type="GO" id="GO:0046486">
    <property type="term" value="P:glycerolipid metabolic process"/>
    <property type="evidence" value="ECO:0007669"/>
    <property type="project" value="UniProtKB-ARBA"/>
</dbReference>
<dbReference type="InterPro" id="IPR002182">
    <property type="entry name" value="NB-ARC"/>
</dbReference>
<evidence type="ECO:0000256" key="1">
    <source>
        <dbReference type="ARBA" id="ARBA00022801"/>
    </source>
</evidence>